<dbReference type="GO" id="GO:0005737">
    <property type="term" value="C:cytoplasm"/>
    <property type="evidence" value="ECO:0007669"/>
    <property type="project" value="TreeGrafter"/>
</dbReference>
<accession>A0AAW1SAE4</accession>
<keyword evidence="4 6" id="KW-1133">Transmembrane helix</keyword>
<evidence type="ECO:0000256" key="2">
    <source>
        <dbReference type="ARBA" id="ARBA00006824"/>
    </source>
</evidence>
<proteinExistence type="inferred from homology"/>
<comment type="caution">
    <text evidence="8">The sequence shown here is derived from an EMBL/GenBank/DDBJ whole genome shotgun (WGS) entry which is preliminary data.</text>
</comment>
<dbReference type="EMBL" id="JALJOS010000002">
    <property type="protein sequence ID" value="KAK9842982.1"/>
    <property type="molecule type" value="Genomic_DNA"/>
</dbReference>
<dbReference type="PANTHER" id="PTHR11266:SF80">
    <property type="entry name" value="PEROXISOMAL MEMBRANE PROTEIN 2"/>
    <property type="match status" value="1"/>
</dbReference>
<evidence type="ECO:0000256" key="3">
    <source>
        <dbReference type="ARBA" id="ARBA00022692"/>
    </source>
</evidence>
<keyword evidence="9" id="KW-1185">Reference proteome</keyword>
<dbReference type="InterPro" id="IPR007248">
    <property type="entry name" value="Mpv17_PMP22"/>
</dbReference>
<name>A0AAW1SAE4_9CHLO</name>
<reference evidence="8 9" key="1">
    <citation type="journal article" date="2024" name="Nat. Commun.">
        <title>Phylogenomics reveals the evolutionary origins of lichenization in chlorophyte algae.</title>
        <authorList>
            <person name="Puginier C."/>
            <person name="Libourel C."/>
            <person name="Otte J."/>
            <person name="Skaloud P."/>
            <person name="Haon M."/>
            <person name="Grisel S."/>
            <person name="Petersen M."/>
            <person name="Berrin J.G."/>
            <person name="Delaux P.M."/>
            <person name="Dal Grande F."/>
            <person name="Keller J."/>
        </authorList>
    </citation>
    <scope>NUCLEOTIDE SEQUENCE [LARGE SCALE GENOMIC DNA]</scope>
    <source>
        <strain evidence="8 9">SAG 2145</strain>
    </source>
</reference>
<keyword evidence="3 6" id="KW-0812">Transmembrane</keyword>
<protein>
    <submittedName>
        <fullName evidence="8">Uncharacterized protein</fullName>
    </submittedName>
</protein>
<dbReference type="PANTHER" id="PTHR11266">
    <property type="entry name" value="PEROXISOMAL MEMBRANE PROTEIN 2, PXMP2 MPV17"/>
    <property type="match status" value="1"/>
</dbReference>
<evidence type="ECO:0000313" key="8">
    <source>
        <dbReference type="EMBL" id="KAK9842982.1"/>
    </source>
</evidence>
<evidence type="ECO:0000256" key="5">
    <source>
        <dbReference type="ARBA" id="ARBA00023136"/>
    </source>
</evidence>
<evidence type="ECO:0000256" key="7">
    <source>
        <dbReference type="SAM" id="MobiDB-lite"/>
    </source>
</evidence>
<dbReference type="Proteomes" id="UP001438707">
    <property type="component" value="Unassembled WGS sequence"/>
</dbReference>
<feature type="transmembrane region" description="Helical" evidence="6">
    <location>
        <begin position="136"/>
        <end position="155"/>
    </location>
</feature>
<sequence length="269" mass="28805">MQAHHIVRSSLPVCRASSGFGAGPRRQLGSSGQHIWPRLQKFAQGFTGSKPMQPIIRQLSNGSGGGGGRIGASGSGGGGGGGSGGNGLWGTYLRLLEQQPVFTKAWSAALLNAIGDLISQVYIEKHSFSNIDWKRLGIFTFLGLVLVGPALHWWYGTIGRVISASGNTGAVLRLGLDQFVWAPAFIGVFLSALLTLEGHSDQIEGKLKQDWKTTVIANWKLWVPFQFINFRFIPANLQVLAANVVAVAWNTYLSNASHSAVAPQLEDLA</sequence>
<comment type="similarity">
    <text evidence="2 6">Belongs to the peroxisomal membrane protein PXMP2/4 family.</text>
</comment>
<dbReference type="AlphaFoldDB" id="A0AAW1SAE4"/>
<evidence type="ECO:0000313" key="9">
    <source>
        <dbReference type="Proteomes" id="UP001438707"/>
    </source>
</evidence>
<evidence type="ECO:0000256" key="1">
    <source>
        <dbReference type="ARBA" id="ARBA00004141"/>
    </source>
</evidence>
<keyword evidence="5 6" id="KW-0472">Membrane</keyword>
<gene>
    <name evidence="8" type="ORF">WJX74_005309</name>
</gene>
<evidence type="ECO:0000256" key="6">
    <source>
        <dbReference type="RuleBase" id="RU363053"/>
    </source>
</evidence>
<feature type="transmembrane region" description="Helical" evidence="6">
    <location>
        <begin position="179"/>
        <end position="196"/>
    </location>
</feature>
<dbReference type="GO" id="GO:0016020">
    <property type="term" value="C:membrane"/>
    <property type="evidence" value="ECO:0007669"/>
    <property type="project" value="UniProtKB-SubCell"/>
</dbReference>
<comment type="subcellular location">
    <subcellularLocation>
        <location evidence="1">Membrane</location>
        <topology evidence="1">Multi-pass membrane protein</topology>
    </subcellularLocation>
</comment>
<dbReference type="Pfam" id="PF04117">
    <property type="entry name" value="Mpv17_PMP22"/>
    <property type="match status" value="1"/>
</dbReference>
<feature type="region of interest" description="Disordered" evidence="7">
    <location>
        <begin position="62"/>
        <end position="82"/>
    </location>
</feature>
<evidence type="ECO:0000256" key="4">
    <source>
        <dbReference type="ARBA" id="ARBA00022989"/>
    </source>
</evidence>
<organism evidence="8 9">
    <name type="scientific">Apatococcus lobatus</name>
    <dbReference type="NCBI Taxonomy" id="904363"/>
    <lineage>
        <taxon>Eukaryota</taxon>
        <taxon>Viridiplantae</taxon>
        <taxon>Chlorophyta</taxon>
        <taxon>core chlorophytes</taxon>
        <taxon>Trebouxiophyceae</taxon>
        <taxon>Chlorellales</taxon>
        <taxon>Chlorellaceae</taxon>
        <taxon>Apatococcus</taxon>
    </lineage>
</organism>